<dbReference type="EMBL" id="JAHRHJ020003813">
    <property type="protein sequence ID" value="KAH9288207.1"/>
    <property type="molecule type" value="Genomic_DNA"/>
</dbReference>
<evidence type="ECO:0000313" key="2">
    <source>
        <dbReference type="Proteomes" id="UP000824469"/>
    </source>
</evidence>
<sequence>IISSFYFHTDTMDGFTKSGCSVSSTGVSGVIRISDGCIDLTDKIHQLPCVIKYNGQCPVSDYFQPKITGVVVDELELKEASFRGRKLAGATLSILGSYCGFFLEKMKLEDHNGISKASNSKEGGVDSWKATASFENITYWNHDNLPSESDTFNCCFHWFPVANAIHKPIIAAEIATETHRDGKKAGGRSHQWAQEIYAMLEIMSWEMKVAGYLSDSEP</sequence>
<dbReference type="InterPro" id="IPR013924">
    <property type="entry name" value="RNase_H2_suC"/>
</dbReference>
<dbReference type="GO" id="GO:0006401">
    <property type="term" value="P:RNA catabolic process"/>
    <property type="evidence" value="ECO:0007669"/>
    <property type="project" value="InterPro"/>
</dbReference>
<dbReference type="Gene3D" id="2.40.128.680">
    <property type="match status" value="1"/>
</dbReference>
<dbReference type="OMA" id="FREETTQ"/>
<evidence type="ECO:0000313" key="1">
    <source>
        <dbReference type="EMBL" id="KAH9288207.1"/>
    </source>
</evidence>
<dbReference type="GO" id="GO:0032299">
    <property type="term" value="C:ribonuclease H2 complex"/>
    <property type="evidence" value="ECO:0007669"/>
    <property type="project" value="InterPro"/>
</dbReference>
<dbReference type="CDD" id="cd09271">
    <property type="entry name" value="RNase_H2-C"/>
    <property type="match status" value="1"/>
</dbReference>
<dbReference type="PANTHER" id="PTHR47204:SF1">
    <property type="entry name" value="RIBONUCLEASE H2 SUBUNIT C"/>
    <property type="match status" value="1"/>
</dbReference>
<feature type="non-terminal residue" evidence="1">
    <location>
        <position position="1"/>
    </location>
</feature>
<reference evidence="1 2" key="1">
    <citation type="journal article" date="2021" name="Nat. Plants">
        <title>The Taxus genome provides insights into paclitaxel biosynthesis.</title>
        <authorList>
            <person name="Xiong X."/>
            <person name="Gou J."/>
            <person name="Liao Q."/>
            <person name="Li Y."/>
            <person name="Zhou Q."/>
            <person name="Bi G."/>
            <person name="Li C."/>
            <person name="Du R."/>
            <person name="Wang X."/>
            <person name="Sun T."/>
            <person name="Guo L."/>
            <person name="Liang H."/>
            <person name="Lu P."/>
            <person name="Wu Y."/>
            <person name="Zhang Z."/>
            <person name="Ro D.K."/>
            <person name="Shang Y."/>
            <person name="Huang S."/>
            <person name="Yan J."/>
        </authorList>
    </citation>
    <scope>NUCLEOTIDE SEQUENCE [LARGE SCALE GENOMIC DNA]</scope>
    <source>
        <strain evidence="1">Ta-2019</strain>
    </source>
</reference>
<proteinExistence type="predicted"/>
<dbReference type="Pfam" id="PF08615">
    <property type="entry name" value="RNase_H2_suC"/>
    <property type="match status" value="1"/>
</dbReference>
<name>A0AA38F4X4_TAXCH</name>
<dbReference type="PANTHER" id="PTHR47204">
    <property type="entry name" value="OS02G0168900 PROTEIN"/>
    <property type="match status" value="1"/>
</dbReference>
<comment type="caution">
    <text evidence="1">The sequence shown here is derived from an EMBL/GenBank/DDBJ whole genome shotgun (WGS) entry which is preliminary data.</text>
</comment>
<dbReference type="AlphaFoldDB" id="A0AA38F4X4"/>
<gene>
    <name evidence="1" type="ORF">KI387_032324</name>
</gene>
<organism evidence="1 2">
    <name type="scientific">Taxus chinensis</name>
    <name type="common">Chinese yew</name>
    <name type="synonym">Taxus wallichiana var. chinensis</name>
    <dbReference type="NCBI Taxonomy" id="29808"/>
    <lineage>
        <taxon>Eukaryota</taxon>
        <taxon>Viridiplantae</taxon>
        <taxon>Streptophyta</taxon>
        <taxon>Embryophyta</taxon>
        <taxon>Tracheophyta</taxon>
        <taxon>Spermatophyta</taxon>
        <taxon>Pinopsida</taxon>
        <taxon>Pinidae</taxon>
        <taxon>Conifers II</taxon>
        <taxon>Cupressales</taxon>
        <taxon>Taxaceae</taxon>
        <taxon>Taxus</taxon>
    </lineage>
</organism>
<accession>A0AA38F4X4</accession>
<keyword evidence="2" id="KW-1185">Reference proteome</keyword>
<dbReference type="Proteomes" id="UP000824469">
    <property type="component" value="Unassembled WGS sequence"/>
</dbReference>
<protein>
    <submittedName>
        <fullName evidence="1">Uncharacterized protein</fullName>
    </submittedName>
</protein>